<evidence type="ECO:0000313" key="2">
    <source>
        <dbReference type="EMBL" id="SDX78554.1"/>
    </source>
</evidence>
<dbReference type="PANTHER" id="PTHR31435">
    <property type="entry name" value="PROTEIN NATD1"/>
    <property type="match status" value="1"/>
</dbReference>
<sequence length="95" mass="10399">MELTVTDVPEAGRYEARAADRVLGLAAYRRHGDRVVFTHTEVDPDAGGSGVGSTLVRGALDDVRAHGRRVVPRCPFVRAWIERHPDYADLVDTSA</sequence>
<dbReference type="Gene3D" id="3.40.630.30">
    <property type="match status" value="1"/>
</dbReference>
<dbReference type="STRING" id="1137993.SAMN05660209_01231"/>
<reference evidence="3" key="1">
    <citation type="submission" date="2016-10" db="EMBL/GenBank/DDBJ databases">
        <authorList>
            <person name="Varghese N."/>
            <person name="Submissions S."/>
        </authorList>
    </citation>
    <scope>NUCLEOTIDE SEQUENCE [LARGE SCALE GENOMIC DNA]</scope>
    <source>
        <strain evidence="3">DSM 45422</strain>
    </source>
</reference>
<dbReference type="CDD" id="cd04301">
    <property type="entry name" value="NAT_SF"/>
    <property type="match status" value="1"/>
</dbReference>
<name>A0A1H3EKT4_9ACTN</name>
<dbReference type="Pfam" id="PF14542">
    <property type="entry name" value="Acetyltransf_CG"/>
    <property type="match status" value="1"/>
</dbReference>
<dbReference type="PANTHER" id="PTHR31435:SF10">
    <property type="entry name" value="BSR4717 PROTEIN"/>
    <property type="match status" value="1"/>
</dbReference>
<evidence type="ECO:0000259" key="1">
    <source>
        <dbReference type="PROSITE" id="PS51729"/>
    </source>
</evidence>
<gene>
    <name evidence="2" type="ORF">SAMN05660209_01231</name>
</gene>
<feature type="domain" description="N-acetyltransferase" evidence="1">
    <location>
        <begin position="6"/>
        <end position="92"/>
    </location>
</feature>
<dbReference type="InterPro" id="IPR045057">
    <property type="entry name" value="Gcn5-rel_NAT"/>
</dbReference>
<accession>A0A1H3EKT4</accession>
<dbReference type="AlphaFoldDB" id="A0A1H3EKT4"/>
<organism evidence="2 3">
    <name type="scientific">Geodermatophilus africanus</name>
    <dbReference type="NCBI Taxonomy" id="1137993"/>
    <lineage>
        <taxon>Bacteria</taxon>
        <taxon>Bacillati</taxon>
        <taxon>Actinomycetota</taxon>
        <taxon>Actinomycetes</taxon>
        <taxon>Geodermatophilales</taxon>
        <taxon>Geodermatophilaceae</taxon>
        <taxon>Geodermatophilus</taxon>
    </lineage>
</organism>
<dbReference type="OrthoDB" id="5405911at2"/>
<keyword evidence="3" id="KW-1185">Reference proteome</keyword>
<dbReference type="RefSeq" id="WP_091152564.1">
    <property type="nucleotide sequence ID" value="NZ_FNOT01000003.1"/>
</dbReference>
<dbReference type="InterPro" id="IPR031165">
    <property type="entry name" value="GNAT_YJDJ"/>
</dbReference>
<dbReference type="InterPro" id="IPR016181">
    <property type="entry name" value="Acyl_CoA_acyltransferase"/>
</dbReference>
<dbReference type="Proteomes" id="UP000198921">
    <property type="component" value="Unassembled WGS sequence"/>
</dbReference>
<dbReference type="SUPFAM" id="SSF55729">
    <property type="entry name" value="Acyl-CoA N-acyltransferases (Nat)"/>
    <property type="match status" value="1"/>
</dbReference>
<proteinExistence type="predicted"/>
<evidence type="ECO:0000313" key="3">
    <source>
        <dbReference type="Proteomes" id="UP000198921"/>
    </source>
</evidence>
<protein>
    <recommendedName>
        <fullName evidence="1">N-acetyltransferase domain-containing protein</fullName>
    </recommendedName>
</protein>
<dbReference type="PROSITE" id="PS51729">
    <property type="entry name" value="GNAT_YJDJ"/>
    <property type="match status" value="1"/>
</dbReference>
<dbReference type="EMBL" id="FNOT01000003">
    <property type="protein sequence ID" value="SDX78554.1"/>
    <property type="molecule type" value="Genomic_DNA"/>
</dbReference>